<accession>A0A9N7VKE6</accession>
<dbReference type="AlphaFoldDB" id="A0A9N7VKE6"/>
<dbReference type="EMBL" id="CADEAL010004036">
    <property type="protein sequence ID" value="CAB1449996.1"/>
    <property type="molecule type" value="Genomic_DNA"/>
</dbReference>
<sequence length="108" mass="12153">MANGNSQKPVRKTGGNSITDSVTDIQGYSTGPRKFMKHRRRRATIETVENHRRSRWLWWVSAHVWAQSPIKSMVVKGLEKQTDAPVGQVAACVHRSGPVYIQVHLHPG</sequence>
<feature type="region of interest" description="Disordered" evidence="1">
    <location>
        <begin position="1"/>
        <end position="40"/>
    </location>
</feature>
<evidence type="ECO:0000313" key="2">
    <source>
        <dbReference type="EMBL" id="CAB1449996.1"/>
    </source>
</evidence>
<reference evidence="2" key="1">
    <citation type="submission" date="2020-03" db="EMBL/GenBank/DDBJ databases">
        <authorList>
            <person name="Weist P."/>
        </authorList>
    </citation>
    <scope>NUCLEOTIDE SEQUENCE</scope>
</reference>
<feature type="compositionally biased region" description="Polar residues" evidence="1">
    <location>
        <begin position="1"/>
        <end position="29"/>
    </location>
</feature>
<keyword evidence="3" id="KW-1185">Reference proteome</keyword>
<evidence type="ECO:0000256" key="1">
    <source>
        <dbReference type="SAM" id="MobiDB-lite"/>
    </source>
</evidence>
<organism evidence="2 3">
    <name type="scientific">Pleuronectes platessa</name>
    <name type="common">European plaice</name>
    <dbReference type="NCBI Taxonomy" id="8262"/>
    <lineage>
        <taxon>Eukaryota</taxon>
        <taxon>Metazoa</taxon>
        <taxon>Chordata</taxon>
        <taxon>Craniata</taxon>
        <taxon>Vertebrata</taxon>
        <taxon>Euteleostomi</taxon>
        <taxon>Actinopterygii</taxon>
        <taxon>Neopterygii</taxon>
        <taxon>Teleostei</taxon>
        <taxon>Neoteleostei</taxon>
        <taxon>Acanthomorphata</taxon>
        <taxon>Carangaria</taxon>
        <taxon>Pleuronectiformes</taxon>
        <taxon>Pleuronectoidei</taxon>
        <taxon>Pleuronectidae</taxon>
        <taxon>Pleuronectes</taxon>
    </lineage>
</organism>
<comment type="caution">
    <text evidence="2">The sequence shown here is derived from an EMBL/GenBank/DDBJ whole genome shotgun (WGS) entry which is preliminary data.</text>
</comment>
<proteinExistence type="predicted"/>
<name>A0A9N7VKE6_PLEPL</name>
<protein>
    <submittedName>
        <fullName evidence="2">Uncharacterized protein</fullName>
    </submittedName>
</protein>
<gene>
    <name evidence="2" type="ORF">PLEPLA_LOCUS37682</name>
</gene>
<dbReference type="Proteomes" id="UP001153269">
    <property type="component" value="Unassembled WGS sequence"/>
</dbReference>
<evidence type="ECO:0000313" key="3">
    <source>
        <dbReference type="Proteomes" id="UP001153269"/>
    </source>
</evidence>